<dbReference type="SUPFAM" id="SSF57716">
    <property type="entry name" value="Glucocorticoid receptor-like (DNA-binding domain)"/>
    <property type="match status" value="1"/>
</dbReference>
<keyword evidence="1" id="KW-0479">Metal-binding</keyword>
<evidence type="ECO:0000313" key="7">
    <source>
        <dbReference type="EMBL" id="SDG86908.1"/>
    </source>
</evidence>
<dbReference type="STRING" id="366584.SAMN05216377_11668"/>
<evidence type="ECO:0000256" key="1">
    <source>
        <dbReference type="ARBA" id="ARBA00022723"/>
    </source>
</evidence>
<reference evidence="7 8" key="1">
    <citation type="submission" date="2016-10" db="EMBL/GenBank/DDBJ databases">
        <authorList>
            <person name="de Groot N.N."/>
        </authorList>
    </citation>
    <scope>NUCLEOTIDE SEQUENCE [LARGE SCALE GENOMIC DNA]</scope>
    <source>
        <strain evidence="7 8">CGMCC 4.3143</strain>
    </source>
</reference>
<evidence type="ECO:0000259" key="6">
    <source>
        <dbReference type="Pfam" id="PF01258"/>
    </source>
</evidence>
<accession>A0A1G7XRW4</accession>
<dbReference type="GO" id="GO:0008270">
    <property type="term" value="F:zinc ion binding"/>
    <property type="evidence" value="ECO:0007669"/>
    <property type="project" value="UniProtKB-KW"/>
</dbReference>
<feature type="domain" description="Zinc finger DksA/TraR C4-type" evidence="6">
    <location>
        <begin position="82"/>
        <end position="110"/>
    </location>
</feature>
<evidence type="ECO:0000256" key="4">
    <source>
        <dbReference type="PROSITE-ProRule" id="PRU00510"/>
    </source>
</evidence>
<dbReference type="EMBL" id="FNBE01000016">
    <property type="protein sequence ID" value="SDG86908.1"/>
    <property type="molecule type" value="Genomic_DNA"/>
</dbReference>
<keyword evidence="8" id="KW-1185">Reference proteome</keyword>
<proteinExistence type="predicted"/>
<dbReference type="Pfam" id="PF01258">
    <property type="entry name" value="zf-dskA_traR"/>
    <property type="match status" value="1"/>
</dbReference>
<evidence type="ECO:0000256" key="5">
    <source>
        <dbReference type="SAM" id="MobiDB-lite"/>
    </source>
</evidence>
<dbReference type="Gene3D" id="1.20.120.910">
    <property type="entry name" value="DksA, coiled-coil domain"/>
    <property type="match status" value="1"/>
</dbReference>
<feature type="zinc finger region" description="dksA C4-type" evidence="4">
    <location>
        <begin position="87"/>
        <end position="111"/>
    </location>
</feature>
<protein>
    <submittedName>
        <fullName evidence="7">DnaK suppressor protein</fullName>
    </submittedName>
</protein>
<gene>
    <name evidence="7" type="ORF">SAMN05216377_11668</name>
</gene>
<evidence type="ECO:0000256" key="3">
    <source>
        <dbReference type="ARBA" id="ARBA00022833"/>
    </source>
</evidence>
<organism evidence="7 8">
    <name type="scientific">Pseudonocardia oroxyli</name>
    <dbReference type="NCBI Taxonomy" id="366584"/>
    <lineage>
        <taxon>Bacteria</taxon>
        <taxon>Bacillati</taxon>
        <taxon>Actinomycetota</taxon>
        <taxon>Actinomycetes</taxon>
        <taxon>Pseudonocardiales</taxon>
        <taxon>Pseudonocardiaceae</taxon>
        <taxon>Pseudonocardia</taxon>
    </lineage>
</organism>
<feature type="region of interest" description="Disordered" evidence="5">
    <location>
        <begin position="1"/>
        <end position="66"/>
    </location>
</feature>
<dbReference type="InterPro" id="IPR000962">
    <property type="entry name" value="Znf_DskA_TraR"/>
</dbReference>
<name>A0A1G7XRW4_PSEOR</name>
<dbReference type="PANTHER" id="PTHR33823:SF4">
    <property type="entry name" value="GENERAL STRESS PROTEIN 16O"/>
    <property type="match status" value="1"/>
</dbReference>
<dbReference type="RefSeq" id="WP_218129943.1">
    <property type="nucleotide sequence ID" value="NZ_FNBE01000016.1"/>
</dbReference>
<keyword evidence="2" id="KW-0863">Zinc-finger</keyword>
<dbReference type="PANTHER" id="PTHR33823">
    <property type="entry name" value="RNA POLYMERASE-BINDING TRANSCRIPTION FACTOR DKSA-RELATED"/>
    <property type="match status" value="1"/>
</dbReference>
<feature type="compositionally biased region" description="Basic and acidic residues" evidence="5">
    <location>
        <begin position="1"/>
        <end position="35"/>
    </location>
</feature>
<keyword evidence="3" id="KW-0862">Zinc</keyword>
<dbReference type="PROSITE" id="PS51128">
    <property type="entry name" value="ZF_DKSA_2"/>
    <property type="match status" value="1"/>
</dbReference>
<dbReference type="AlphaFoldDB" id="A0A1G7XRW4"/>
<dbReference type="Proteomes" id="UP000198967">
    <property type="component" value="Unassembled WGS sequence"/>
</dbReference>
<sequence>MDDTTARDVLTAERDRLDGELRTESADEAARRDSLAEQGTAGEDFGDAGTDLAHTTEGEQAVDTIRRQRREVGEALDRLDRGEYGRCMVCGREIDDERLQARPETRTCREHAP</sequence>
<evidence type="ECO:0000256" key="2">
    <source>
        <dbReference type="ARBA" id="ARBA00022771"/>
    </source>
</evidence>
<evidence type="ECO:0000313" key="8">
    <source>
        <dbReference type="Proteomes" id="UP000198967"/>
    </source>
</evidence>